<evidence type="ECO:0000313" key="3">
    <source>
        <dbReference type="Proteomes" id="UP001141806"/>
    </source>
</evidence>
<proteinExistence type="predicted"/>
<dbReference type="Proteomes" id="UP001141806">
    <property type="component" value="Unassembled WGS sequence"/>
</dbReference>
<gene>
    <name evidence="2" type="ORF">NE237_023870</name>
</gene>
<evidence type="ECO:0000256" key="1">
    <source>
        <dbReference type="SAM" id="Phobius"/>
    </source>
</evidence>
<sequence>MVDEFLSGRSKGMFLVRGAIHAIWHVISFFATWGDEAPELQKGAPIVQATLFGRIGFMMQSVFMAGGLSPARKQVMAARENHCRALVTSNLRCVLSTTVVFMVGGTATIAVGLPTGLGSEVSFAAEELMDQRLYRMAGPENFREAKVIAEGSVADCKGSRSRRRQVHMLSRLAQANHMFCKWDRTLKVLVRWSSLRDLSHKQRDAIRQKPLSHVQRE</sequence>
<keyword evidence="1" id="KW-0472">Membrane</keyword>
<keyword evidence="1" id="KW-1133">Transmembrane helix</keyword>
<protein>
    <submittedName>
        <fullName evidence="2">Uncharacterized protein</fullName>
    </submittedName>
</protein>
<keyword evidence="3" id="KW-1185">Reference proteome</keyword>
<keyword evidence="1" id="KW-0812">Transmembrane</keyword>
<feature type="transmembrane region" description="Helical" evidence="1">
    <location>
        <begin position="51"/>
        <end position="71"/>
    </location>
</feature>
<feature type="transmembrane region" description="Helical" evidence="1">
    <location>
        <begin position="91"/>
        <end position="113"/>
    </location>
</feature>
<feature type="transmembrane region" description="Helical" evidence="1">
    <location>
        <begin position="12"/>
        <end position="31"/>
    </location>
</feature>
<organism evidence="2 3">
    <name type="scientific">Protea cynaroides</name>
    <dbReference type="NCBI Taxonomy" id="273540"/>
    <lineage>
        <taxon>Eukaryota</taxon>
        <taxon>Viridiplantae</taxon>
        <taxon>Streptophyta</taxon>
        <taxon>Embryophyta</taxon>
        <taxon>Tracheophyta</taxon>
        <taxon>Spermatophyta</taxon>
        <taxon>Magnoliopsida</taxon>
        <taxon>Proteales</taxon>
        <taxon>Proteaceae</taxon>
        <taxon>Protea</taxon>
    </lineage>
</organism>
<reference evidence="2" key="1">
    <citation type="journal article" date="2023" name="Plant J.">
        <title>The genome of the king protea, Protea cynaroides.</title>
        <authorList>
            <person name="Chang J."/>
            <person name="Duong T.A."/>
            <person name="Schoeman C."/>
            <person name="Ma X."/>
            <person name="Roodt D."/>
            <person name="Barker N."/>
            <person name="Li Z."/>
            <person name="Van de Peer Y."/>
            <person name="Mizrachi E."/>
        </authorList>
    </citation>
    <scope>NUCLEOTIDE SEQUENCE</scope>
    <source>
        <tissue evidence="2">Young leaves</tissue>
    </source>
</reference>
<comment type="caution">
    <text evidence="2">The sequence shown here is derived from an EMBL/GenBank/DDBJ whole genome shotgun (WGS) entry which is preliminary data.</text>
</comment>
<name>A0A9Q0K5K9_9MAGN</name>
<dbReference type="EMBL" id="JAMYWD010000008">
    <property type="protein sequence ID" value="KAJ4963931.1"/>
    <property type="molecule type" value="Genomic_DNA"/>
</dbReference>
<dbReference type="AlphaFoldDB" id="A0A9Q0K5K9"/>
<accession>A0A9Q0K5K9</accession>
<evidence type="ECO:0000313" key="2">
    <source>
        <dbReference type="EMBL" id="KAJ4963931.1"/>
    </source>
</evidence>